<dbReference type="AlphaFoldDB" id="A0A7R9BR43"/>
<keyword evidence="1" id="KW-0812">Transmembrane</keyword>
<dbReference type="EMBL" id="OA883336">
    <property type="protein sequence ID" value="CAD7278632.1"/>
    <property type="molecule type" value="Genomic_DNA"/>
</dbReference>
<proteinExistence type="predicted"/>
<sequence>MTCSGANAVDYSAGNGTGIVAKSITVEQTIVSKVVGGVLVSSSVAMGLLSVALALFAGLGSFSRRRRRSLEEEEGFSTMENILHVVELAKEMYDGYDVKSVDCHRRLMCQLSKTEAYHRIGADRAFRLADTLETWLDLPPPIKILVDQLKFAVSFGNGHEPVGDLNHEPCEDAFPECSFSFENFVKTNLVKK</sequence>
<dbReference type="Proteomes" id="UP000678499">
    <property type="component" value="Unassembled WGS sequence"/>
</dbReference>
<accession>A0A7R9BR43</accession>
<keyword evidence="1" id="KW-1133">Transmembrane helix</keyword>
<organism evidence="2">
    <name type="scientific">Notodromas monacha</name>
    <dbReference type="NCBI Taxonomy" id="399045"/>
    <lineage>
        <taxon>Eukaryota</taxon>
        <taxon>Metazoa</taxon>
        <taxon>Ecdysozoa</taxon>
        <taxon>Arthropoda</taxon>
        <taxon>Crustacea</taxon>
        <taxon>Oligostraca</taxon>
        <taxon>Ostracoda</taxon>
        <taxon>Podocopa</taxon>
        <taxon>Podocopida</taxon>
        <taxon>Cypridocopina</taxon>
        <taxon>Cypridoidea</taxon>
        <taxon>Cyprididae</taxon>
        <taxon>Notodromas</taxon>
    </lineage>
</organism>
<evidence type="ECO:0000313" key="3">
    <source>
        <dbReference type="Proteomes" id="UP000678499"/>
    </source>
</evidence>
<evidence type="ECO:0000313" key="2">
    <source>
        <dbReference type="EMBL" id="CAD7278632.1"/>
    </source>
</evidence>
<keyword evidence="1" id="KW-0472">Membrane</keyword>
<evidence type="ECO:0000256" key="1">
    <source>
        <dbReference type="SAM" id="Phobius"/>
    </source>
</evidence>
<gene>
    <name evidence="2" type="ORF">NMOB1V02_LOCUS6330</name>
</gene>
<keyword evidence="3" id="KW-1185">Reference proteome</keyword>
<name>A0A7R9BR43_9CRUS</name>
<protein>
    <submittedName>
        <fullName evidence="2">Uncharacterized protein</fullName>
    </submittedName>
</protein>
<reference evidence="2" key="1">
    <citation type="submission" date="2020-11" db="EMBL/GenBank/DDBJ databases">
        <authorList>
            <person name="Tran Van P."/>
        </authorList>
    </citation>
    <scope>NUCLEOTIDE SEQUENCE</scope>
</reference>
<dbReference type="EMBL" id="CAJPEX010001299">
    <property type="protein sequence ID" value="CAG0918784.1"/>
    <property type="molecule type" value="Genomic_DNA"/>
</dbReference>
<feature type="transmembrane region" description="Helical" evidence="1">
    <location>
        <begin position="38"/>
        <end position="59"/>
    </location>
</feature>